<evidence type="ECO:0000313" key="4">
    <source>
        <dbReference type="Proteomes" id="UP000269301"/>
    </source>
</evidence>
<protein>
    <submittedName>
        <fullName evidence="3">Dipicolinate synthase subunit DpsA</fullName>
    </submittedName>
</protein>
<dbReference type="Pfam" id="PF02826">
    <property type="entry name" value="2-Hacid_dh_C"/>
    <property type="match status" value="1"/>
</dbReference>
<feature type="domain" description="D-isomer specific 2-hydroxyacid dehydrogenase NAD-binding" evidence="1">
    <location>
        <begin position="150"/>
        <end position="239"/>
    </location>
</feature>
<dbReference type="NCBIfam" id="NF006162">
    <property type="entry name" value="PRK08306.1"/>
    <property type="match status" value="1"/>
</dbReference>
<dbReference type="NCBIfam" id="TIGR02853">
    <property type="entry name" value="spore_dpaA"/>
    <property type="match status" value="1"/>
</dbReference>
<dbReference type="Pfam" id="PF16924">
    <property type="entry name" value="DpaA_N"/>
    <property type="match status" value="1"/>
</dbReference>
<dbReference type="EMBL" id="RBZP01000001">
    <property type="protein sequence ID" value="RKQ37263.1"/>
    <property type="molecule type" value="Genomic_DNA"/>
</dbReference>
<organism evidence="3 4">
    <name type="scientific">Oceanobacillus halophilus</name>
    <dbReference type="NCBI Taxonomy" id="930130"/>
    <lineage>
        <taxon>Bacteria</taxon>
        <taxon>Bacillati</taxon>
        <taxon>Bacillota</taxon>
        <taxon>Bacilli</taxon>
        <taxon>Bacillales</taxon>
        <taxon>Bacillaceae</taxon>
        <taxon>Oceanobacillus</taxon>
    </lineage>
</organism>
<dbReference type="SUPFAM" id="SSF51735">
    <property type="entry name" value="NAD(P)-binding Rossmann-fold domains"/>
    <property type="match status" value="1"/>
</dbReference>
<dbReference type="Gene3D" id="3.40.50.720">
    <property type="entry name" value="NAD(P)-binding Rossmann-like Domain"/>
    <property type="match status" value="2"/>
</dbReference>
<dbReference type="InterPro" id="IPR031629">
    <property type="entry name" value="DpaA_N"/>
</dbReference>
<reference evidence="3 4" key="1">
    <citation type="journal article" date="2016" name="Int. J. Syst. Evol. Microbiol.">
        <title>Oceanobacillus halophilus sp. nov., a novel moderately halophilic bacterium from a hypersaline lake.</title>
        <authorList>
            <person name="Amoozegar M.A."/>
            <person name="Bagheri M."/>
            <person name="Makhdoumi A."/>
            <person name="Nikou M.M."/>
            <person name="Fazeli S.A.S."/>
            <person name="Schumann P."/>
            <person name="Sproer C."/>
            <person name="Sanchez-Porro C."/>
            <person name="Ventosa A."/>
        </authorList>
    </citation>
    <scope>NUCLEOTIDE SEQUENCE [LARGE SCALE GENOMIC DNA]</scope>
    <source>
        <strain evidence="3 4">DSM 23996</strain>
    </source>
</reference>
<dbReference type="AlphaFoldDB" id="A0A495ABP1"/>
<feature type="domain" description="Dipicolinate synthase subunit A N-terminal" evidence="2">
    <location>
        <begin position="6"/>
        <end position="122"/>
    </location>
</feature>
<dbReference type="RefSeq" id="WP_121202345.1">
    <property type="nucleotide sequence ID" value="NZ_RBZP01000001.1"/>
</dbReference>
<dbReference type="InterPro" id="IPR036291">
    <property type="entry name" value="NAD(P)-bd_dom_sf"/>
</dbReference>
<dbReference type="Proteomes" id="UP000269301">
    <property type="component" value="Unassembled WGS sequence"/>
</dbReference>
<dbReference type="GO" id="GO:0051287">
    <property type="term" value="F:NAD binding"/>
    <property type="evidence" value="ECO:0007669"/>
    <property type="project" value="InterPro"/>
</dbReference>
<proteinExistence type="predicted"/>
<accession>A0A495ABP1</accession>
<dbReference type="InterPro" id="IPR014215">
    <property type="entry name" value="Dipicolinic_acid_synth_A"/>
</dbReference>
<evidence type="ECO:0000259" key="1">
    <source>
        <dbReference type="Pfam" id="PF02826"/>
    </source>
</evidence>
<name>A0A495ABP1_9BACI</name>
<evidence type="ECO:0000259" key="2">
    <source>
        <dbReference type="Pfam" id="PF16924"/>
    </source>
</evidence>
<evidence type="ECO:0000313" key="3">
    <source>
        <dbReference type="EMBL" id="RKQ37263.1"/>
    </source>
</evidence>
<sequence>MTKNLKVLVMGGDNRYLEVINKLASNDVRVFLTGFDQLSFSTPYVSHRELMDIDFSMLDAILLPVSGTDSNGVIETTYSDKTIKLTEYLLNKTPKHCVIYTGIVNDFLVNIAASTNRKLVRLFSRNDIAIYNSIPTAEATLKLAIEETDFTIHGSNVLILGFGRIGMTIARLFSAIGANVTVTARKTEHFARISEMGLKSISTEKMDRIISSMDICINTIPKMIIDSSVINNMSTSTLILDLASKPGGTDFEYACKKGIKAIHALGLPGKTAPRTAGEIIGSVLLELLNEIDYE</sequence>
<keyword evidence="4" id="KW-1185">Reference proteome</keyword>
<gene>
    <name evidence="3" type="primary">dpsA</name>
    <name evidence="3" type="ORF">D8M06_00200</name>
</gene>
<dbReference type="InterPro" id="IPR006140">
    <property type="entry name" value="D-isomer_DH_NAD-bd"/>
</dbReference>
<comment type="caution">
    <text evidence="3">The sequence shown here is derived from an EMBL/GenBank/DDBJ whole genome shotgun (WGS) entry which is preliminary data.</text>
</comment>
<dbReference type="OrthoDB" id="8840764at2"/>